<keyword evidence="2" id="KW-0808">Transferase</keyword>
<dbReference type="EMBL" id="FNAV01000014">
    <property type="protein sequence ID" value="SDF19690.1"/>
    <property type="molecule type" value="Genomic_DNA"/>
</dbReference>
<proteinExistence type="predicted"/>
<keyword evidence="2" id="KW-0328">Glycosyltransferase</keyword>
<protein>
    <submittedName>
        <fullName evidence="2">Adenine phosphoribosyltransferase</fullName>
    </submittedName>
</protein>
<dbReference type="Gene3D" id="3.40.50.2020">
    <property type="match status" value="1"/>
</dbReference>
<evidence type="ECO:0000313" key="3">
    <source>
        <dbReference type="Proteomes" id="UP000198994"/>
    </source>
</evidence>
<dbReference type="GO" id="GO:0016757">
    <property type="term" value="F:glycosyltransferase activity"/>
    <property type="evidence" value="ECO:0007669"/>
    <property type="project" value="UniProtKB-KW"/>
</dbReference>
<dbReference type="InterPro" id="IPR000836">
    <property type="entry name" value="PRTase_dom"/>
</dbReference>
<name>A0A1G7J441_9RHOB</name>
<dbReference type="Pfam" id="PF00156">
    <property type="entry name" value="Pribosyltran"/>
    <property type="match status" value="1"/>
</dbReference>
<dbReference type="PANTHER" id="PTHR43218:SF1">
    <property type="entry name" value="PHOSPHORIBOSYLTRANSFERASE"/>
    <property type="match status" value="1"/>
</dbReference>
<reference evidence="3" key="1">
    <citation type="submission" date="2016-10" db="EMBL/GenBank/DDBJ databases">
        <authorList>
            <person name="Varghese N."/>
            <person name="Submissions S."/>
        </authorList>
    </citation>
    <scope>NUCLEOTIDE SEQUENCE [LARGE SCALE GENOMIC DNA]</scope>
    <source>
        <strain evidence="3">DSM 10146</strain>
    </source>
</reference>
<dbReference type="SUPFAM" id="SSF53271">
    <property type="entry name" value="PRTase-like"/>
    <property type="match status" value="1"/>
</dbReference>
<dbReference type="PANTHER" id="PTHR43218">
    <property type="entry name" value="PHOSPHORIBOSYLTRANSFERASE-RELATED"/>
    <property type="match status" value="1"/>
</dbReference>
<evidence type="ECO:0000313" key="2">
    <source>
        <dbReference type="EMBL" id="SDF19690.1"/>
    </source>
</evidence>
<dbReference type="Proteomes" id="UP000198994">
    <property type="component" value="Unassembled WGS sequence"/>
</dbReference>
<gene>
    <name evidence="2" type="ORF">SAMN04488105_11483</name>
</gene>
<dbReference type="AlphaFoldDB" id="A0A1G7J441"/>
<dbReference type="InterPro" id="IPR029057">
    <property type="entry name" value="PRTase-like"/>
</dbReference>
<dbReference type="RefSeq" id="WP_089962461.1">
    <property type="nucleotide sequence ID" value="NZ_FNAV01000014.1"/>
</dbReference>
<sequence>MRLIAPDYYDVDIAGETTSLPMLQLDDQRAIALLMDIDMGLAFADRVGRALAARFAAMTPEIVVGSATLGIPVAMEVSRHLGLDKYLILQKSPKFHLADALEEPVRSITSDKPQRLLLDRRQIPLLQGRRVVVVDDVIATGASMAAAMRLVRRAGATVLGAGTILTEGIAWREALAEDAALVQRLGRIPQFRVVDGEARLDPASVEAEMTRPEPVSG</sequence>
<organism evidence="2 3">
    <name type="scientific">Salipiger thiooxidans</name>
    <dbReference type="NCBI Taxonomy" id="282683"/>
    <lineage>
        <taxon>Bacteria</taxon>
        <taxon>Pseudomonadati</taxon>
        <taxon>Pseudomonadota</taxon>
        <taxon>Alphaproteobacteria</taxon>
        <taxon>Rhodobacterales</taxon>
        <taxon>Roseobacteraceae</taxon>
        <taxon>Salipiger</taxon>
    </lineage>
</organism>
<dbReference type="OrthoDB" id="7060065at2"/>
<evidence type="ECO:0000259" key="1">
    <source>
        <dbReference type="Pfam" id="PF00156"/>
    </source>
</evidence>
<keyword evidence="3" id="KW-1185">Reference proteome</keyword>
<feature type="domain" description="Phosphoribosyltransferase" evidence="1">
    <location>
        <begin position="41"/>
        <end position="173"/>
    </location>
</feature>
<dbReference type="CDD" id="cd06223">
    <property type="entry name" value="PRTases_typeI"/>
    <property type="match status" value="1"/>
</dbReference>
<accession>A0A1G7J441</accession>
<dbReference type="STRING" id="282683.SAMN04488105_11483"/>